<dbReference type="RefSeq" id="WP_310370116.1">
    <property type="nucleotide sequence ID" value="NZ_JAVDXT010000001.1"/>
</dbReference>
<reference evidence="4 5" key="1">
    <citation type="submission" date="2023-07" db="EMBL/GenBank/DDBJ databases">
        <title>Sorghum-associated microbial communities from plants grown in Nebraska, USA.</title>
        <authorList>
            <person name="Schachtman D."/>
        </authorList>
    </citation>
    <scope>NUCLEOTIDE SEQUENCE [LARGE SCALE GENOMIC DNA]</scope>
    <source>
        <strain evidence="4 5">BE313</strain>
    </source>
</reference>
<dbReference type="PANTHER" id="PTHR43420">
    <property type="entry name" value="ACETYLTRANSFERASE"/>
    <property type="match status" value="1"/>
</dbReference>
<dbReference type="Proteomes" id="UP001180487">
    <property type="component" value="Unassembled WGS sequence"/>
</dbReference>
<comment type="caution">
    <text evidence="4">The sequence shown here is derived from an EMBL/GenBank/DDBJ whole genome shotgun (WGS) entry which is preliminary data.</text>
</comment>
<dbReference type="GO" id="GO:0016746">
    <property type="term" value="F:acyltransferase activity"/>
    <property type="evidence" value="ECO:0007669"/>
    <property type="project" value="UniProtKB-KW"/>
</dbReference>
<feature type="domain" description="N-acetyltransferase" evidence="3">
    <location>
        <begin position="1"/>
        <end position="143"/>
    </location>
</feature>
<keyword evidence="1 4" id="KW-0808">Transferase</keyword>
<evidence type="ECO:0000256" key="2">
    <source>
        <dbReference type="ARBA" id="ARBA00023315"/>
    </source>
</evidence>
<evidence type="ECO:0000256" key="1">
    <source>
        <dbReference type="ARBA" id="ARBA00022679"/>
    </source>
</evidence>
<name>A0ABU2C303_9BURK</name>
<dbReference type="InterPro" id="IPR016181">
    <property type="entry name" value="Acyl_CoA_acyltransferase"/>
</dbReference>
<dbReference type="SUPFAM" id="SSF55729">
    <property type="entry name" value="Acyl-CoA N-acyltransferases (Nat)"/>
    <property type="match status" value="1"/>
</dbReference>
<keyword evidence="2 4" id="KW-0012">Acyltransferase</keyword>
<evidence type="ECO:0000313" key="4">
    <source>
        <dbReference type="EMBL" id="MDR7375715.1"/>
    </source>
</evidence>
<dbReference type="PANTHER" id="PTHR43420:SF51">
    <property type="entry name" value="PEPTIDYL-LYSINE N-ACETYLTRANSFERASE YIAC"/>
    <property type="match status" value="1"/>
</dbReference>
<accession>A0ABU2C303</accession>
<keyword evidence="5" id="KW-1185">Reference proteome</keyword>
<dbReference type="InterPro" id="IPR050680">
    <property type="entry name" value="YpeA/RimI_acetyltransf"/>
</dbReference>
<dbReference type="EC" id="2.3.1.-" evidence="4"/>
<dbReference type="EMBL" id="JAVDXT010000001">
    <property type="protein sequence ID" value="MDR7375715.1"/>
    <property type="molecule type" value="Genomic_DNA"/>
</dbReference>
<dbReference type="CDD" id="cd04301">
    <property type="entry name" value="NAT_SF"/>
    <property type="match status" value="1"/>
</dbReference>
<dbReference type="InterPro" id="IPR000182">
    <property type="entry name" value="GNAT_dom"/>
</dbReference>
<dbReference type="PROSITE" id="PS51186">
    <property type="entry name" value="GNAT"/>
    <property type="match status" value="1"/>
</dbReference>
<proteinExistence type="predicted"/>
<protein>
    <submittedName>
        <fullName evidence="4">Acetyltransferase</fullName>
        <ecNumber evidence="4">2.3.1.-</ecNumber>
    </submittedName>
</protein>
<dbReference type="Gene3D" id="3.40.630.30">
    <property type="match status" value="1"/>
</dbReference>
<gene>
    <name evidence="4" type="ORF">J2X19_000373</name>
</gene>
<evidence type="ECO:0000259" key="3">
    <source>
        <dbReference type="PROSITE" id="PS51186"/>
    </source>
</evidence>
<evidence type="ECO:0000313" key="5">
    <source>
        <dbReference type="Proteomes" id="UP001180487"/>
    </source>
</evidence>
<dbReference type="Pfam" id="PF13508">
    <property type="entry name" value="Acetyltransf_7"/>
    <property type="match status" value="1"/>
</dbReference>
<organism evidence="4 5">
    <name type="scientific">Rhodoferax ferrireducens</name>
    <dbReference type="NCBI Taxonomy" id="192843"/>
    <lineage>
        <taxon>Bacteria</taxon>
        <taxon>Pseudomonadati</taxon>
        <taxon>Pseudomonadota</taxon>
        <taxon>Betaproteobacteria</taxon>
        <taxon>Burkholderiales</taxon>
        <taxon>Comamonadaceae</taxon>
        <taxon>Rhodoferax</taxon>
    </lineage>
</organism>
<sequence length="151" mass="16932">MQIRPFHSSDFPAILEIYALSKLDELRFEDQAFTLVPLDQDPPRLARFQESDAYVCEMDGVVGFAASFGSSIRFLFVHPQARGRGVGKYLLEFMLRRMPGTVSLNVAKSNSLAKRLYAQYGFQVVGEFQATYSGVAVLANTMQRDGSFQAF</sequence>